<feature type="compositionally biased region" description="Polar residues" evidence="1">
    <location>
        <begin position="464"/>
        <end position="476"/>
    </location>
</feature>
<dbReference type="EMBL" id="ML143436">
    <property type="protein sequence ID" value="TBU27122.1"/>
    <property type="molecule type" value="Genomic_DNA"/>
</dbReference>
<feature type="compositionally biased region" description="Polar residues" evidence="1">
    <location>
        <begin position="253"/>
        <end position="262"/>
    </location>
</feature>
<dbReference type="AlphaFoldDB" id="A0A4Q9MLG0"/>
<name>A0A4Q9MLG0_9APHY</name>
<feature type="region of interest" description="Disordered" evidence="1">
    <location>
        <begin position="114"/>
        <end position="136"/>
    </location>
</feature>
<dbReference type="Proteomes" id="UP000292957">
    <property type="component" value="Unassembled WGS sequence"/>
</dbReference>
<reference evidence="2" key="1">
    <citation type="submission" date="2019-01" db="EMBL/GenBank/DDBJ databases">
        <title>Draft genome sequences of three monokaryotic isolates of the white-rot basidiomycete fungus Dichomitus squalens.</title>
        <authorList>
            <consortium name="DOE Joint Genome Institute"/>
            <person name="Lopez S.C."/>
            <person name="Andreopoulos B."/>
            <person name="Pangilinan J."/>
            <person name="Lipzen A."/>
            <person name="Riley R."/>
            <person name="Ahrendt S."/>
            <person name="Ng V."/>
            <person name="Barry K."/>
            <person name="Daum C."/>
            <person name="Grigoriev I.V."/>
            <person name="Hilden K.S."/>
            <person name="Makela M.R."/>
            <person name="de Vries R.P."/>
        </authorList>
    </citation>
    <scope>NUCLEOTIDE SEQUENCE [LARGE SCALE GENOMIC DNA]</scope>
    <source>
        <strain evidence="2">OM18370.1</strain>
    </source>
</reference>
<protein>
    <submittedName>
        <fullName evidence="2">Uncharacterized protein</fullName>
    </submittedName>
</protein>
<feature type="compositionally biased region" description="Polar residues" evidence="1">
    <location>
        <begin position="565"/>
        <end position="590"/>
    </location>
</feature>
<organism evidence="2">
    <name type="scientific">Dichomitus squalens</name>
    <dbReference type="NCBI Taxonomy" id="114155"/>
    <lineage>
        <taxon>Eukaryota</taxon>
        <taxon>Fungi</taxon>
        <taxon>Dikarya</taxon>
        <taxon>Basidiomycota</taxon>
        <taxon>Agaricomycotina</taxon>
        <taxon>Agaricomycetes</taxon>
        <taxon>Polyporales</taxon>
        <taxon>Polyporaceae</taxon>
        <taxon>Dichomitus</taxon>
    </lineage>
</organism>
<evidence type="ECO:0000313" key="2">
    <source>
        <dbReference type="EMBL" id="TBU27122.1"/>
    </source>
</evidence>
<feature type="compositionally biased region" description="Low complexity" evidence="1">
    <location>
        <begin position="477"/>
        <end position="505"/>
    </location>
</feature>
<proteinExistence type="predicted"/>
<accession>A0A4Q9MLG0</accession>
<dbReference type="OrthoDB" id="2758737at2759"/>
<feature type="compositionally biased region" description="Polar residues" evidence="1">
    <location>
        <begin position="397"/>
        <end position="415"/>
    </location>
</feature>
<sequence>MCKATLSWLLPGNAPSMADGWENSLRNPSYWVDRDLSSYVHSTYAQIIASQLSSIIDENKLTPQALWYLQDSREQLHAIAEKPSLQEALLGLAESIPPKVRYATLRVRHVQQLSEELASQPSSPTSPPEESVLEQDDNVAESIGSEFISGGHIDTDISPVSATMSEFPLHIDDTTSSIVLADFTPSGGGAQQRTMTPVQGVTEAPTVLTNADAAPCIAAGPPLGAMNPEEGASAGFRGGESEPRPIAHVEPGASSSESTLQTAGDEPSRGSEETGTTEMPTSAGVLSEGEHNSVPANSNDDASLPGDVPQREVEEIVPSEQCMQHSSGEENVPYQEAGAVPSARLQHEGPSECSEDSQEAQRPEEPLSPRNSPDPLATGNMDDQHPNSSGGIEDSQDTTAETPTQDGVPSPTNLDHQTDSRPPALTEEIQQLGEGPDTADSEQPLAEPGAAMPVETSCLAPGGPSSQATNHRPTVQSATPAAASTETCTATTTMTAEPTAPPSSTVLSSQTALLSPKAPPSPTITLESGAEMQLISRDSSESREPSPPPASTGIDPGGAIPHPSPSRQAVSRAGPSTQGSHSSARPQASPRNGGRGRQARHRGRRG</sequence>
<feature type="compositionally biased region" description="Basic residues" evidence="1">
    <location>
        <begin position="597"/>
        <end position="606"/>
    </location>
</feature>
<evidence type="ECO:0000256" key="1">
    <source>
        <dbReference type="SAM" id="MobiDB-lite"/>
    </source>
</evidence>
<feature type="region of interest" description="Disordered" evidence="1">
    <location>
        <begin position="222"/>
        <end position="606"/>
    </location>
</feature>
<gene>
    <name evidence="2" type="ORF">BD311DRAFT_761148</name>
</gene>